<dbReference type="Proteomes" id="UP001291623">
    <property type="component" value="Unassembled WGS sequence"/>
</dbReference>
<organism evidence="1 2">
    <name type="scientific">Anisodus tanguticus</name>
    <dbReference type="NCBI Taxonomy" id="243964"/>
    <lineage>
        <taxon>Eukaryota</taxon>
        <taxon>Viridiplantae</taxon>
        <taxon>Streptophyta</taxon>
        <taxon>Embryophyta</taxon>
        <taxon>Tracheophyta</taxon>
        <taxon>Spermatophyta</taxon>
        <taxon>Magnoliopsida</taxon>
        <taxon>eudicotyledons</taxon>
        <taxon>Gunneridae</taxon>
        <taxon>Pentapetalae</taxon>
        <taxon>asterids</taxon>
        <taxon>lamiids</taxon>
        <taxon>Solanales</taxon>
        <taxon>Solanaceae</taxon>
        <taxon>Solanoideae</taxon>
        <taxon>Hyoscyameae</taxon>
        <taxon>Anisodus</taxon>
    </lineage>
</organism>
<comment type="caution">
    <text evidence="1">The sequence shown here is derived from an EMBL/GenBank/DDBJ whole genome shotgun (WGS) entry which is preliminary data.</text>
</comment>
<sequence>MSVDQSACFTIELPSKEIVLAVARDDANIFYYCLQVIKFQDSTSLRQIEIKQKFDSDDNKGTSEVYSGLRLRGEADGAFLFSS</sequence>
<evidence type="ECO:0000313" key="2">
    <source>
        <dbReference type="Proteomes" id="UP001291623"/>
    </source>
</evidence>
<gene>
    <name evidence="1" type="ORF">RND71_023546</name>
</gene>
<proteinExistence type="predicted"/>
<dbReference type="AlphaFoldDB" id="A0AAE1RVT9"/>
<protein>
    <submittedName>
        <fullName evidence="1">Uncharacterized protein</fullName>
    </submittedName>
</protein>
<name>A0AAE1RVT9_9SOLA</name>
<reference evidence="1" key="1">
    <citation type="submission" date="2023-12" db="EMBL/GenBank/DDBJ databases">
        <title>Genome assembly of Anisodus tanguticus.</title>
        <authorList>
            <person name="Wang Y.-J."/>
        </authorList>
    </citation>
    <scope>NUCLEOTIDE SEQUENCE</scope>
    <source>
        <strain evidence="1">KB-2021</strain>
        <tissue evidence="1">Leaf</tissue>
    </source>
</reference>
<keyword evidence="2" id="KW-1185">Reference proteome</keyword>
<evidence type="ECO:0000313" key="1">
    <source>
        <dbReference type="EMBL" id="KAK4357936.1"/>
    </source>
</evidence>
<dbReference type="EMBL" id="JAVYJV010000012">
    <property type="protein sequence ID" value="KAK4357936.1"/>
    <property type="molecule type" value="Genomic_DNA"/>
</dbReference>
<accession>A0AAE1RVT9</accession>